<accession>X1I7K6</accession>
<proteinExistence type="predicted"/>
<dbReference type="EMBL" id="BARU01040503">
    <property type="protein sequence ID" value="GAH78386.1"/>
    <property type="molecule type" value="Genomic_DNA"/>
</dbReference>
<organism evidence="1">
    <name type="scientific">marine sediment metagenome</name>
    <dbReference type="NCBI Taxonomy" id="412755"/>
    <lineage>
        <taxon>unclassified sequences</taxon>
        <taxon>metagenomes</taxon>
        <taxon>ecological metagenomes</taxon>
    </lineage>
</organism>
<evidence type="ECO:0000313" key="1">
    <source>
        <dbReference type="EMBL" id="GAH78386.1"/>
    </source>
</evidence>
<gene>
    <name evidence="1" type="ORF">S03H2_62609</name>
</gene>
<dbReference type="AlphaFoldDB" id="X1I7K6"/>
<protein>
    <recommendedName>
        <fullName evidence="2">Phage-Barnase-EndoU-ColicinE5/D-RelE like nuclease 2 domain-containing protein</fullName>
    </recommendedName>
</protein>
<name>X1I7K6_9ZZZZ</name>
<evidence type="ECO:0008006" key="2">
    <source>
        <dbReference type="Google" id="ProtNLM"/>
    </source>
</evidence>
<sequence length="109" mass="12780">MVTFFPCPYISSEVELTDERERHIAETHPDLLPEHRERIAETLVDLDQVRVSKRFQNARLFSKWFDDVRGGKYIVVVVVTEAGPVQRHWVITAYIARKLMGGKIEWKLN</sequence>
<comment type="caution">
    <text evidence="1">The sequence shown here is derived from an EMBL/GenBank/DDBJ whole genome shotgun (WGS) entry which is preliminary data.</text>
</comment>
<reference evidence="1" key="1">
    <citation type="journal article" date="2014" name="Front. Microbiol.">
        <title>High frequency of phylogenetically diverse reductive dehalogenase-homologous genes in deep subseafloor sedimentary metagenomes.</title>
        <authorList>
            <person name="Kawai M."/>
            <person name="Futagami T."/>
            <person name="Toyoda A."/>
            <person name="Takaki Y."/>
            <person name="Nishi S."/>
            <person name="Hori S."/>
            <person name="Arai W."/>
            <person name="Tsubouchi T."/>
            <person name="Morono Y."/>
            <person name="Uchiyama I."/>
            <person name="Ito T."/>
            <person name="Fujiyama A."/>
            <person name="Inagaki F."/>
            <person name="Takami H."/>
        </authorList>
    </citation>
    <scope>NUCLEOTIDE SEQUENCE</scope>
    <source>
        <strain evidence="1">Expedition CK06-06</strain>
    </source>
</reference>